<keyword evidence="1" id="KW-0812">Transmembrane</keyword>
<evidence type="ECO:0000313" key="2">
    <source>
        <dbReference type="EMBL" id="VFQ73846.1"/>
    </source>
</evidence>
<gene>
    <name evidence="2" type="ORF">CCAM_LOCUS15622</name>
</gene>
<name>A0A484LCA7_9ASTE</name>
<evidence type="ECO:0000256" key="1">
    <source>
        <dbReference type="SAM" id="Phobius"/>
    </source>
</evidence>
<dbReference type="Proteomes" id="UP000595140">
    <property type="component" value="Unassembled WGS sequence"/>
</dbReference>
<keyword evidence="3" id="KW-1185">Reference proteome</keyword>
<dbReference type="GO" id="GO:0005886">
    <property type="term" value="C:plasma membrane"/>
    <property type="evidence" value="ECO:0007669"/>
    <property type="project" value="TreeGrafter"/>
</dbReference>
<proteinExistence type="predicted"/>
<feature type="transmembrane region" description="Helical" evidence="1">
    <location>
        <begin position="38"/>
        <end position="60"/>
    </location>
</feature>
<reference evidence="2 3" key="1">
    <citation type="submission" date="2018-04" db="EMBL/GenBank/DDBJ databases">
        <authorList>
            <person name="Vogel A."/>
        </authorList>
    </citation>
    <scope>NUCLEOTIDE SEQUENCE [LARGE SCALE GENOMIC DNA]</scope>
</reference>
<evidence type="ECO:0000313" key="3">
    <source>
        <dbReference type="Proteomes" id="UP000595140"/>
    </source>
</evidence>
<dbReference type="InterPro" id="IPR003020">
    <property type="entry name" value="HCO3_transpt_euk"/>
</dbReference>
<dbReference type="AlphaFoldDB" id="A0A484LCA7"/>
<dbReference type="GO" id="GO:0050801">
    <property type="term" value="P:monoatomic ion homeostasis"/>
    <property type="evidence" value="ECO:0007669"/>
    <property type="project" value="TreeGrafter"/>
</dbReference>
<dbReference type="OrthoDB" id="1735926at2759"/>
<keyword evidence="1" id="KW-0472">Membrane</keyword>
<dbReference type="GO" id="GO:0005452">
    <property type="term" value="F:solute:inorganic anion antiporter activity"/>
    <property type="evidence" value="ECO:0007669"/>
    <property type="project" value="InterPro"/>
</dbReference>
<organism evidence="2 3">
    <name type="scientific">Cuscuta campestris</name>
    <dbReference type="NCBI Taxonomy" id="132261"/>
    <lineage>
        <taxon>Eukaryota</taxon>
        <taxon>Viridiplantae</taxon>
        <taxon>Streptophyta</taxon>
        <taxon>Embryophyta</taxon>
        <taxon>Tracheophyta</taxon>
        <taxon>Spermatophyta</taxon>
        <taxon>Magnoliopsida</taxon>
        <taxon>eudicotyledons</taxon>
        <taxon>Gunneridae</taxon>
        <taxon>Pentapetalae</taxon>
        <taxon>asterids</taxon>
        <taxon>lamiids</taxon>
        <taxon>Solanales</taxon>
        <taxon>Convolvulaceae</taxon>
        <taxon>Cuscuteae</taxon>
        <taxon>Cuscuta</taxon>
        <taxon>Cuscuta subgen. Grammica</taxon>
        <taxon>Cuscuta sect. Cleistogrammica</taxon>
    </lineage>
</organism>
<keyword evidence="1" id="KW-1133">Transmembrane helix</keyword>
<dbReference type="EMBL" id="OOIL02001273">
    <property type="protein sequence ID" value="VFQ73846.1"/>
    <property type="molecule type" value="Genomic_DNA"/>
</dbReference>
<protein>
    <submittedName>
        <fullName evidence="2">Uncharacterized protein</fullName>
    </submittedName>
</protein>
<sequence>MHILCISNSSHLDGLLTAVQMLASTAICGIIHSIEGQLLLILVGVAELTVIMYTFMFSFAKQRPDLGHDLFLIKRPKCKVV</sequence>
<accession>A0A484LCA7</accession>
<dbReference type="PANTHER" id="PTHR11453">
    <property type="entry name" value="ANION EXCHANGE PROTEIN"/>
    <property type="match status" value="1"/>
</dbReference>
<dbReference type="PANTHER" id="PTHR11453:SF130">
    <property type="entry name" value="BORON TRANSPORTER 1"/>
    <property type="match status" value="1"/>
</dbReference>
<feature type="transmembrane region" description="Helical" evidence="1">
    <location>
        <begin position="12"/>
        <end position="32"/>
    </location>
</feature>
<dbReference type="GO" id="GO:0006820">
    <property type="term" value="P:monoatomic anion transport"/>
    <property type="evidence" value="ECO:0007669"/>
    <property type="project" value="InterPro"/>
</dbReference>